<dbReference type="InterPro" id="IPR001920">
    <property type="entry name" value="Asp/Glu_race"/>
</dbReference>
<dbReference type="Pfam" id="PF01177">
    <property type="entry name" value="Asp_Glu_race"/>
    <property type="match status" value="1"/>
</dbReference>
<dbReference type="AlphaFoldDB" id="A0A845QRG7"/>
<proteinExistence type="predicted"/>
<dbReference type="InterPro" id="IPR015942">
    <property type="entry name" value="Asp/Glu/hydantoin_racemase"/>
</dbReference>
<dbReference type="EMBL" id="QXWK01000029">
    <property type="protein sequence ID" value="NBH62608.1"/>
    <property type="molecule type" value="Genomic_DNA"/>
</dbReference>
<organism evidence="1 2">
    <name type="scientific">Anaerotruncus colihominis</name>
    <dbReference type="NCBI Taxonomy" id="169435"/>
    <lineage>
        <taxon>Bacteria</taxon>
        <taxon>Bacillati</taxon>
        <taxon>Bacillota</taxon>
        <taxon>Clostridia</taxon>
        <taxon>Eubacteriales</taxon>
        <taxon>Oscillospiraceae</taxon>
        <taxon>Anaerotruncus</taxon>
    </lineage>
</organism>
<comment type="caution">
    <text evidence="1">The sequence shown here is derived from an EMBL/GenBank/DDBJ whole genome shotgun (WGS) entry which is preliminary data.</text>
</comment>
<gene>
    <name evidence="1" type="ORF">D0435_13210</name>
</gene>
<sequence length="248" mass="27235">MNEKPKIAILRWEEGRVPMGLLQLENLPGNSTNPASYPFEVRMIHVEGACTETVITNPSQKLLQGMIEIARRLVEEEGIQAITTSCGFNAVFQTELSKAVPVPVFTSALLQIPFIKNLIGDRPIGVLTANGKALTRKHFTACGVDKDTDLHVMGLEGAPQWNKIFTNPDEMFEAELVEQEILEEVKQGVKNCPNMGAILLECTDLPPFRRKIQEATGLPVFDFSSMMSMVAAALGEVSLVEISTFMGS</sequence>
<evidence type="ECO:0000313" key="1">
    <source>
        <dbReference type="EMBL" id="NBH62608.1"/>
    </source>
</evidence>
<dbReference type="RefSeq" id="WP_160202895.1">
    <property type="nucleotide sequence ID" value="NZ_QXWK01000029.1"/>
</dbReference>
<dbReference type="GO" id="GO:0047661">
    <property type="term" value="F:amino-acid racemase activity"/>
    <property type="evidence" value="ECO:0007669"/>
    <property type="project" value="InterPro"/>
</dbReference>
<evidence type="ECO:0000313" key="2">
    <source>
        <dbReference type="Proteomes" id="UP000446866"/>
    </source>
</evidence>
<keyword evidence="2" id="KW-1185">Reference proteome</keyword>
<dbReference type="NCBIfam" id="NF005679">
    <property type="entry name" value="PRK07475.1"/>
    <property type="match status" value="1"/>
</dbReference>
<dbReference type="Gene3D" id="3.40.50.1860">
    <property type="match status" value="1"/>
</dbReference>
<reference evidence="1 2" key="1">
    <citation type="submission" date="2018-08" db="EMBL/GenBank/DDBJ databases">
        <title>Murine metabolic-syndrome-specific gut microbial biobank.</title>
        <authorList>
            <person name="Liu C."/>
        </authorList>
    </citation>
    <scope>NUCLEOTIDE SEQUENCE [LARGE SCALE GENOMIC DNA]</scope>
    <source>
        <strain evidence="1 2">28</strain>
    </source>
</reference>
<accession>A0A845QRG7</accession>
<protein>
    <submittedName>
        <fullName evidence="1">Aspartate/glutamate racemase family protein</fullName>
    </submittedName>
</protein>
<dbReference type="Proteomes" id="UP000446866">
    <property type="component" value="Unassembled WGS sequence"/>
</dbReference>
<name>A0A845QRG7_9FIRM</name>